<organism evidence="2 3">
    <name type="scientific">Oryza meyeriana var. granulata</name>
    <dbReference type="NCBI Taxonomy" id="110450"/>
    <lineage>
        <taxon>Eukaryota</taxon>
        <taxon>Viridiplantae</taxon>
        <taxon>Streptophyta</taxon>
        <taxon>Embryophyta</taxon>
        <taxon>Tracheophyta</taxon>
        <taxon>Spermatophyta</taxon>
        <taxon>Magnoliopsida</taxon>
        <taxon>Liliopsida</taxon>
        <taxon>Poales</taxon>
        <taxon>Poaceae</taxon>
        <taxon>BOP clade</taxon>
        <taxon>Oryzoideae</taxon>
        <taxon>Oryzeae</taxon>
        <taxon>Oryzinae</taxon>
        <taxon>Oryza</taxon>
        <taxon>Oryza meyeriana</taxon>
    </lineage>
</organism>
<dbReference type="OrthoDB" id="1740536at2759"/>
<evidence type="ECO:0000313" key="2">
    <source>
        <dbReference type="EMBL" id="KAF0919338.1"/>
    </source>
</evidence>
<sequence length="137" mass="15322">MTTANKMIEDAVEVPAHPDDIVRITKDVVPRALPLTRQRLLSLHPFPRGGEITDASVIKAFKSGVCDHYTIQELATRKIMTAMKLFEIVERYAWVDEAIRGNDCKGKAVEDKAPSRKHSQHLKATGAAQIMEEQQEA</sequence>
<name>A0A6G1E3H6_9ORYZ</name>
<gene>
    <name evidence="2" type="ORF">E2562_029198</name>
</gene>
<reference evidence="2 3" key="1">
    <citation type="submission" date="2019-11" db="EMBL/GenBank/DDBJ databases">
        <title>Whole genome sequence of Oryza granulata.</title>
        <authorList>
            <person name="Li W."/>
        </authorList>
    </citation>
    <scope>NUCLEOTIDE SEQUENCE [LARGE SCALE GENOMIC DNA]</scope>
    <source>
        <strain evidence="3">cv. Menghai</strain>
        <tissue evidence="2">Leaf</tissue>
    </source>
</reference>
<accession>A0A6G1E3H6</accession>
<evidence type="ECO:0000313" key="3">
    <source>
        <dbReference type="Proteomes" id="UP000479710"/>
    </source>
</evidence>
<feature type="region of interest" description="Disordered" evidence="1">
    <location>
        <begin position="106"/>
        <end position="137"/>
    </location>
</feature>
<dbReference type="Proteomes" id="UP000479710">
    <property type="component" value="Unassembled WGS sequence"/>
</dbReference>
<dbReference type="AlphaFoldDB" id="A0A6G1E3H6"/>
<protein>
    <submittedName>
        <fullName evidence="2">Uncharacterized protein</fullName>
    </submittedName>
</protein>
<proteinExistence type="predicted"/>
<dbReference type="EMBL" id="SPHZ02000005">
    <property type="protein sequence ID" value="KAF0919338.1"/>
    <property type="molecule type" value="Genomic_DNA"/>
</dbReference>
<evidence type="ECO:0000256" key="1">
    <source>
        <dbReference type="SAM" id="MobiDB-lite"/>
    </source>
</evidence>
<comment type="caution">
    <text evidence="2">The sequence shown here is derived from an EMBL/GenBank/DDBJ whole genome shotgun (WGS) entry which is preliminary data.</text>
</comment>
<keyword evidence="3" id="KW-1185">Reference proteome</keyword>